<evidence type="ECO:0000256" key="2">
    <source>
        <dbReference type="ARBA" id="ARBA00022833"/>
    </source>
</evidence>
<dbReference type="Gene3D" id="3.30.160.60">
    <property type="entry name" value="Classic Zinc Finger"/>
    <property type="match status" value="1"/>
</dbReference>
<accession>A0AAD5UGN7</accession>
<dbReference type="CDD" id="cd19756">
    <property type="entry name" value="Bbox2"/>
    <property type="match status" value="1"/>
</dbReference>
<dbReference type="AlphaFoldDB" id="A0AAD5UGN7"/>
<reference evidence="5" key="1">
    <citation type="submission" date="2020-05" db="EMBL/GenBank/DDBJ databases">
        <title>Phylogenomic resolution of chytrid fungi.</title>
        <authorList>
            <person name="Stajich J.E."/>
            <person name="Amses K."/>
            <person name="Simmons R."/>
            <person name="Seto K."/>
            <person name="Myers J."/>
            <person name="Bonds A."/>
            <person name="Quandt C.A."/>
            <person name="Barry K."/>
            <person name="Liu P."/>
            <person name="Grigoriev I."/>
            <person name="Longcore J.E."/>
            <person name="James T.Y."/>
        </authorList>
    </citation>
    <scope>NUCLEOTIDE SEQUENCE</scope>
    <source>
        <strain evidence="5">PLAUS21</strain>
    </source>
</reference>
<dbReference type="InterPro" id="IPR000315">
    <property type="entry name" value="Znf_B-box"/>
</dbReference>
<dbReference type="InterPro" id="IPR047153">
    <property type="entry name" value="TRIM45/56/19-like"/>
</dbReference>
<feature type="domain" description="B box-type" evidence="4">
    <location>
        <begin position="186"/>
        <end position="232"/>
    </location>
</feature>
<keyword evidence="3" id="KW-0863">Zinc-finger</keyword>
<gene>
    <name evidence="5" type="ORF">HK103_006664</name>
</gene>
<dbReference type="PROSITE" id="PS50119">
    <property type="entry name" value="ZF_BBOX"/>
    <property type="match status" value="2"/>
</dbReference>
<dbReference type="PANTHER" id="PTHR25462:SF296">
    <property type="entry name" value="MEIOTIC P26, ISOFORM F"/>
    <property type="match status" value="1"/>
</dbReference>
<dbReference type="GO" id="GO:0008270">
    <property type="term" value="F:zinc ion binding"/>
    <property type="evidence" value="ECO:0007669"/>
    <property type="project" value="UniProtKB-KW"/>
</dbReference>
<dbReference type="SUPFAM" id="SSF56399">
    <property type="entry name" value="ADP-ribosylation"/>
    <property type="match status" value="1"/>
</dbReference>
<dbReference type="SUPFAM" id="SSF57845">
    <property type="entry name" value="B-box zinc-binding domain"/>
    <property type="match status" value="1"/>
</dbReference>
<evidence type="ECO:0000313" key="5">
    <source>
        <dbReference type="EMBL" id="KAJ3255044.1"/>
    </source>
</evidence>
<organism evidence="5 6">
    <name type="scientific">Boothiomyces macroporosus</name>
    <dbReference type="NCBI Taxonomy" id="261099"/>
    <lineage>
        <taxon>Eukaryota</taxon>
        <taxon>Fungi</taxon>
        <taxon>Fungi incertae sedis</taxon>
        <taxon>Chytridiomycota</taxon>
        <taxon>Chytridiomycota incertae sedis</taxon>
        <taxon>Chytridiomycetes</taxon>
        <taxon>Rhizophydiales</taxon>
        <taxon>Terramycetaceae</taxon>
        <taxon>Boothiomyces</taxon>
    </lineage>
</organism>
<dbReference type="Proteomes" id="UP001210925">
    <property type="component" value="Unassembled WGS sequence"/>
</dbReference>
<dbReference type="SMART" id="SM00336">
    <property type="entry name" value="BBOX"/>
    <property type="match status" value="2"/>
</dbReference>
<evidence type="ECO:0000256" key="3">
    <source>
        <dbReference type="PROSITE-ProRule" id="PRU00024"/>
    </source>
</evidence>
<evidence type="ECO:0000256" key="1">
    <source>
        <dbReference type="ARBA" id="ARBA00022723"/>
    </source>
</evidence>
<sequence>MLTNEQTGAKTLTKNNTQEILELEYDLRISLNSSTARILSCYTLSNPSLASQFSKYSNECLSLPSWVDTSELVGGNTEEDVIRRGFQINPPLRGLKFKVGRLNPAKGQKVHKALLCQIIVGRSYPIEKALVDDTEIPDGYKSFYIHDENKKGSTYEHEYYIKNPSFVLPRYLIQYEYDPEMEQNALQKPKCDNCETETAVCYCDADKAYLCKKCDGLVHSTRIAGMHVRKPIGEGMDVFGTCKHHPERQIEYFCTQCHEPVCIDCSVLSSHTPKEGKHTLVRVDVYLQSVIEETQKPNPNMHNRTNMIQEQIHNIHSRAEAVVNMGKEIVSQIDQICQKAKDECNKIIEKKITILLGDEIELNRQLGEISRLEEFLKYQQAGNAMQCVYTWHLHQSLREQLSDFKFFKSDIDVQLDAKINGSIHVELDKKKVSPTKTVSVVQTPNVSPVRQPTNYFNQSFQYAPLGVLLN</sequence>
<name>A0AAD5UGN7_9FUNG</name>
<evidence type="ECO:0000259" key="4">
    <source>
        <dbReference type="PROSITE" id="PS50119"/>
    </source>
</evidence>
<dbReference type="InterPro" id="IPR049808">
    <property type="entry name" value="CONSTANS-like_Bbox1"/>
</dbReference>
<dbReference type="Pfam" id="PF00643">
    <property type="entry name" value="zf-B_box"/>
    <property type="match status" value="2"/>
</dbReference>
<keyword evidence="2" id="KW-0862">Zinc</keyword>
<dbReference type="PANTHER" id="PTHR25462">
    <property type="entry name" value="BONUS, ISOFORM C-RELATED"/>
    <property type="match status" value="1"/>
</dbReference>
<keyword evidence="1" id="KW-0479">Metal-binding</keyword>
<feature type="domain" description="B box-type" evidence="4">
    <location>
        <begin position="242"/>
        <end position="283"/>
    </location>
</feature>
<comment type="caution">
    <text evidence="5">The sequence shown here is derived from an EMBL/GenBank/DDBJ whole genome shotgun (WGS) entry which is preliminary data.</text>
</comment>
<dbReference type="EMBL" id="JADGKB010000073">
    <property type="protein sequence ID" value="KAJ3255044.1"/>
    <property type="molecule type" value="Genomic_DNA"/>
</dbReference>
<evidence type="ECO:0000313" key="6">
    <source>
        <dbReference type="Proteomes" id="UP001210925"/>
    </source>
</evidence>
<proteinExistence type="predicted"/>
<protein>
    <recommendedName>
        <fullName evidence="4">B box-type domain-containing protein</fullName>
    </recommendedName>
</protein>
<keyword evidence="6" id="KW-1185">Reference proteome</keyword>
<dbReference type="CDD" id="cd19821">
    <property type="entry name" value="Bbox1_BBX-like"/>
    <property type="match status" value="1"/>
</dbReference>
<dbReference type="Gene3D" id="3.90.228.10">
    <property type="match status" value="1"/>
</dbReference>